<name>A0A6N2U0Z7_CLOIN</name>
<organism evidence="1">
    <name type="scientific">Clostridium innocuum</name>
    <dbReference type="NCBI Taxonomy" id="1522"/>
    <lineage>
        <taxon>Bacteria</taxon>
        <taxon>Bacillati</taxon>
        <taxon>Bacillota</taxon>
        <taxon>Clostridia</taxon>
        <taxon>Eubacteriales</taxon>
        <taxon>Clostridiaceae</taxon>
        <taxon>Clostridium</taxon>
    </lineage>
</organism>
<protein>
    <submittedName>
        <fullName evidence="1">AAA-like domain protein</fullName>
    </submittedName>
</protein>
<sequence>MYVEPYYSYGEGNIVYCKECICYHYEIRPMNSLYASDHQLQTLIDNLHRKILSVNMPGAIYILPQRIDEQEILKHYKTLYETNGDPQTEKLYRSFMKDIKAQLTSGIKYRYRIRICFTDNRDPLKKKWLSGWLSKNNDPLEKRMVDLSEVIDEQIYKKLSMDLSVERPDKKEIQRLYDYLAIPIEIPISDYYTIPQATELEYHYQTLKNKGGFRELYSRVLIADKLIQDRLEDGYRANVAVNEIQLYAFPVDTIIKFDLEHTQTFKSNMTGKREEIHKNARRYWQSSGRKDKEAQKAFELAKIGEDVDPSIEDSKIRWQMMLRIRANTQDMLMKRSDKLQKRFEGKRIQLTYAIGEQEQLAEHLFPYKNSCYRYVNLTDVLYFAHFNFFGGLYIGEADKGVVLTYTRPADLPVRIDIEAPIKGLTQTGSSTVAFVGETGSGKSQIANYFALLSMIFYGHRLLLVDPKGDRHKLVKLLDRFGDLTSHLIIGDPSCPNGMFDAFLLHPDSPLDALAAAKNDIIALVRAINPQQEVDLMQVDEAYMELSEAINSGKITRITMRRLVDVMMNKDPKLARSLYSLRNDPMARLFFGDDDTDISKVFRLDRPFNLITFAKMPVYSRDSLTYNYDSGNLEHRIFSLILGKVNEITNMFLRMYKGQAKTMLFDEAKLYSTVPGGMSVLVNNNLIARSELCDMLVILQNWSDLPDSIINNTGQFFIGNMKSKDEIQRILCHFDLDGNSTLSAILQDRTKEEGVDQAKQHNFLYCDYNNRKCLTKMAILPMFSDAFRTFKDIDEQGAKS</sequence>
<dbReference type="SUPFAM" id="SSF52540">
    <property type="entry name" value="P-loop containing nucleoside triphosphate hydrolases"/>
    <property type="match status" value="1"/>
</dbReference>
<gene>
    <name evidence="1" type="ORF">CILFYP12_01535</name>
</gene>
<dbReference type="Gene3D" id="3.40.50.300">
    <property type="entry name" value="P-loop containing nucleotide triphosphate hydrolases"/>
    <property type="match status" value="1"/>
</dbReference>
<dbReference type="Pfam" id="PF12846">
    <property type="entry name" value="AAA_10"/>
    <property type="match status" value="1"/>
</dbReference>
<dbReference type="EMBL" id="CACRTE010000020">
    <property type="protein sequence ID" value="VYT10452.1"/>
    <property type="molecule type" value="Genomic_DNA"/>
</dbReference>
<dbReference type="InterPro" id="IPR027417">
    <property type="entry name" value="P-loop_NTPase"/>
</dbReference>
<reference evidence="1" key="1">
    <citation type="submission" date="2019-11" db="EMBL/GenBank/DDBJ databases">
        <authorList>
            <person name="Feng L."/>
        </authorList>
    </citation>
    <scope>NUCLEOTIDE SEQUENCE</scope>
    <source>
        <strain evidence="1">CinnocuumLFYP12</strain>
    </source>
</reference>
<dbReference type="AlphaFoldDB" id="A0A6N2U0Z7"/>
<accession>A0A6N2U0Z7</accession>
<proteinExistence type="predicted"/>
<dbReference type="RefSeq" id="WP_021420990.1">
    <property type="nucleotide sequence ID" value="NZ_CACRTE010000020.1"/>
</dbReference>
<evidence type="ECO:0000313" key="1">
    <source>
        <dbReference type="EMBL" id="VYT10452.1"/>
    </source>
</evidence>